<sequence length="69" mass="7888">MSSQIILERKFQWRGFLPPSRQPSRRPTPAKTAQLTQPYRDHANEGSLSIFTKFSPMADPSFQPGRVVD</sequence>
<gene>
    <name evidence="2" type="ORF">L484_025244</name>
</gene>
<feature type="region of interest" description="Disordered" evidence="1">
    <location>
        <begin position="16"/>
        <end position="42"/>
    </location>
</feature>
<name>W9S4V0_9ROSA</name>
<accession>W9S4V0</accession>
<dbReference type="AlphaFoldDB" id="W9S4V0"/>
<keyword evidence="3" id="KW-1185">Reference proteome</keyword>
<evidence type="ECO:0000256" key="1">
    <source>
        <dbReference type="SAM" id="MobiDB-lite"/>
    </source>
</evidence>
<protein>
    <submittedName>
        <fullName evidence="2">Uncharacterized protein</fullName>
    </submittedName>
</protein>
<dbReference type="STRING" id="981085.W9S4V0"/>
<evidence type="ECO:0000313" key="3">
    <source>
        <dbReference type="Proteomes" id="UP000030645"/>
    </source>
</evidence>
<dbReference type="Proteomes" id="UP000030645">
    <property type="component" value="Unassembled WGS sequence"/>
</dbReference>
<evidence type="ECO:0000313" key="2">
    <source>
        <dbReference type="EMBL" id="EXC10663.1"/>
    </source>
</evidence>
<dbReference type="eggNOG" id="KOG1614">
    <property type="taxonomic scope" value="Eukaryota"/>
</dbReference>
<organism evidence="2 3">
    <name type="scientific">Morus notabilis</name>
    <dbReference type="NCBI Taxonomy" id="981085"/>
    <lineage>
        <taxon>Eukaryota</taxon>
        <taxon>Viridiplantae</taxon>
        <taxon>Streptophyta</taxon>
        <taxon>Embryophyta</taxon>
        <taxon>Tracheophyta</taxon>
        <taxon>Spermatophyta</taxon>
        <taxon>Magnoliopsida</taxon>
        <taxon>eudicotyledons</taxon>
        <taxon>Gunneridae</taxon>
        <taxon>Pentapetalae</taxon>
        <taxon>rosids</taxon>
        <taxon>fabids</taxon>
        <taxon>Rosales</taxon>
        <taxon>Moraceae</taxon>
        <taxon>Moreae</taxon>
        <taxon>Morus</taxon>
    </lineage>
</organism>
<dbReference type="EMBL" id="KE345646">
    <property type="protein sequence ID" value="EXC10663.1"/>
    <property type="molecule type" value="Genomic_DNA"/>
</dbReference>
<reference evidence="3" key="1">
    <citation type="submission" date="2013-01" db="EMBL/GenBank/DDBJ databases">
        <title>Draft Genome Sequence of a Mulberry Tree, Morus notabilis C.K. Schneid.</title>
        <authorList>
            <person name="He N."/>
            <person name="Zhao S."/>
        </authorList>
    </citation>
    <scope>NUCLEOTIDE SEQUENCE</scope>
</reference>
<proteinExistence type="predicted"/>